<accession>S8AZL4</accession>
<dbReference type="AlphaFoldDB" id="S8AZL4"/>
<dbReference type="Proteomes" id="UP000019376">
    <property type="component" value="Unassembled WGS sequence"/>
</dbReference>
<dbReference type="HOGENOM" id="CLU_2831974_0_0_1"/>
<name>S8AZL4_PENO1</name>
<keyword evidence="2" id="KW-1185">Reference proteome</keyword>
<protein>
    <submittedName>
        <fullName evidence="1">Uncharacterized protein</fullName>
    </submittedName>
</protein>
<evidence type="ECO:0000313" key="2">
    <source>
        <dbReference type="Proteomes" id="UP000019376"/>
    </source>
</evidence>
<organism evidence="1 2">
    <name type="scientific">Penicillium oxalicum (strain 114-2 / CGMCC 5302)</name>
    <name type="common">Penicillium decumbens</name>
    <dbReference type="NCBI Taxonomy" id="933388"/>
    <lineage>
        <taxon>Eukaryota</taxon>
        <taxon>Fungi</taxon>
        <taxon>Dikarya</taxon>
        <taxon>Ascomycota</taxon>
        <taxon>Pezizomycotina</taxon>
        <taxon>Eurotiomycetes</taxon>
        <taxon>Eurotiomycetidae</taxon>
        <taxon>Eurotiales</taxon>
        <taxon>Aspergillaceae</taxon>
        <taxon>Penicillium</taxon>
    </lineage>
</organism>
<proteinExistence type="predicted"/>
<gene>
    <name evidence="1" type="ORF">PDE_06841</name>
</gene>
<sequence length="66" mass="7332">MHSRLHNLQDGVLGDPIMVGGPSLSQRDPLSCTNRPLVLWRSWTPAWSSPTNNKAELIQDIGEIPK</sequence>
<dbReference type="EMBL" id="KB644414">
    <property type="protein sequence ID" value="EPS31883.1"/>
    <property type="molecule type" value="Genomic_DNA"/>
</dbReference>
<evidence type="ECO:0000313" key="1">
    <source>
        <dbReference type="EMBL" id="EPS31883.1"/>
    </source>
</evidence>
<reference evidence="1 2" key="1">
    <citation type="journal article" date="2013" name="PLoS ONE">
        <title>Genomic and secretomic analyses reveal unique features of the lignocellulolytic enzyme system of Penicillium decumbens.</title>
        <authorList>
            <person name="Liu G."/>
            <person name="Zhang L."/>
            <person name="Wei X."/>
            <person name="Zou G."/>
            <person name="Qin Y."/>
            <person name="Ma L."/>
            <person name="Li J."/>
            <person name="Zheng H."/>
            <person name="Wang S."/>
            <person name="Wang C."/>
            <person name="Xun L."/>
            <person name="Zhao G.-P."/>
            <person name="Zhou Z."/>
            <person name="Qu Y."/>
        </authorList>
    </citation>
    <scope>NUCLEOTIDE SEQUENCE [LARGE SCALE GENOMIC DNA]</scope>
    <source>
        <strain evidence="2">114-2 / CGMCC 5302</strain>
    </source>
</reference>